<dbReference type="GO" id="GO:0009252">
    <property type="term" value="P:peptidoglycan biosynthetic process"/>
    <property type="evidence" value="ECO:0007669"/>
    <property type="project" value="UniProtKB-UniRule"/>
</dbReference>
<comment type="catalytic activity">
    <reaction evidence="7">
        <text>a peptidoglycan chain = a peptidoglycan chain with N-acetyl-1,6-anhydromuramyl-[peptide] at the reducing end + a peptidoglycan chain with N-acetylglucosamine at the non-reducing end.</text>
        <dbReference type="EC" id="4.2.2.29"/>
    </reaction>
</comment>
<keyword evidence="1 7" id="KW-1003">Cell membrane</keyword>
<reference evidence="8" key="1">
    <citation type="submission" date="2020-09" db="EMBL/GenBank/DDBJ databases">
        <title>A novel bacterium of genus Paenibacillus, isolated from South China Sea.</title>
        <authorList>
            <person name="Huang H."/>
            <person name="Mo K."/>
            <person name="Hu Y."/>
        </authorList>
    </citation>
    <scope>NUCLEOTIDE SEQUENCE</scope>
    <source>
        <strain evidence="8">IB182496</strain>
    </source>
</reference>
<evidence type="ECO:0000256" key="2">
    <source>
        <dbReference type="ARBA" id="ARBA00022692"/>
    </source>
</evidence>
<dbReference type="GO" id="GO:0008932">
    <property type="term" value="F:lytic endotransglycosylase activity"/>
    <property type="evidence" value="ECO:0007669"/>
    <property type="project" value="UniProtKB-UniRule"/>
</dbReference>
<evidence type="ECO:0000256" key="3">
    <source>
        <dbReference type="ARBA" id="ARBA00022989"/>
    </source>
</evidence>
<dbReference type="GO" id="GO:0071555">
    <property type="term" value="P:cell wall organization"/>
    <property type="evidence" value="ECO:0007669"/>
    <property type="project" value="UniProtKB-KW"/>
</dbReference>
<name>A0A927BPW5_9BACL</name>
<evidence type="ECO:0000256" key="6">
    <source>
        <dbReference type="ARBA" id="ARBA00023316"/>
    </source>
</evidence>
<dbReference type="CDD" id="cd08010">
    <property type="entry name" value="MltG_like"/>
    <property type="match status" value="1"/>
</dbReference>
<comment type="function">
    <text evidence="7">Functions as a peptidoglycan terminase that cleaves nascent peptidoglycan strands endolytically to terminate their elongation.</text>
</comment>
<dbReference type="EC" id="4.2.2.29" evidence="7"/>
<dbReference type="NCBIfam" id="TIGR00247">
    <property type="entry name" value="endolytic transglycosylase MltG"/>
    <property type="match status" value="1"/>
</dbReference>
<dbReference type="Gene3D" id="3.30.160.60">
    <property type="entry name" value="Classic Zinc Finger"/>
    <property type="match status" value="1"/>
</dbReference>
<dbReference type="InterPro" id="IPR003770">
    <property type="entry name" value="MLTG-like"/>
</dbReference>
<dbReference type="PANTHER" id="PTHR30518">
    <property type="entry name" value="ENDOLYTIC MUREIN TRANSGLYCOSYLASE"/>
    <property type="match status" value="1"/>
</dbReference>
<dbReference type="EMBL" id="JACXIZ010000011">
    <property type="protein sequence ID" value="MBD2844542.1"/>
    <property type="molecule type" value="Genomic_DNA"/>
</dbReference>
<accession>A0A927BPW5</accession>
<keyword evidence="2 7" id="KW-0812">Transmembrane</keyword>
<keyword evidence="3 7" id="KW-1133">Transmembrane helix</keyword>
<dbReference type="HAMAP" id="MF_02065">
    <property type="entry name" value="MltG"/>
    <property type="match status" value="1"/>
</dbReference>
<keyword evidence="5 7" id="KW-0456">Lyase</keyword>
<keyword evidence="9" id="KW-1185">Reference proteome</keyword>
<sequence>MALAVGGAAFYVWNGLRPAPAGPPVTFEIASGTSPYRVADHLEREGIIRNAFLFKYYVRLTEEGARFQAGTYELAPGMGRDAIIAKLNSGDTIAPNTVRFTIPEGFTVTQIADKLAAEGVVDRAKFVELANNPTLLAHSESALKIPKDEANLQFLLEGYLFPETYEIEVDSTVQDVIVRMLHELDRKLEQLPEGWGDTLAERGLSFHEMMTIASLIEREVVVDEERALVSGVIRNRLDDNMPLQIDASVQYALETPKERLLEADLEVDSPYNTYQVQGLPPGPIASPSYASIEAAIYPEATDYLFYVTKKDGSQTHLFAETYNGHLRNIEESNRNTGGE</sequence>
<protein>
    <recommendedName>
        <fullName evidence="7">Endolytic murein transglycosylase</fullName>
        <ecNumber evidence="7">4.2.2.29</ecNumber>
    </recommendedName>
    <alternativeName>
        <fullName evidence="7">Peptidoglycan lytic transglycosylase</fullName>
    </alternativeName>
    <alternativeName>
        <fullName evidence="7">Peptidoglycan polymerization terminase</fullName>
    </alternativeName>
</protein>
<comment type="caution">
    <text evidence="8">The sequence shown here is derived from an EMBL/GenBank/DDBJ whole genome shotgun (WGS) entry which is preliminary data.</text>
</comment>
<keyword evidence="4 7" id="KW-0472">Membrane</keyword>
<gene>
    <name evidence="7 8" type="primary">mltG</name>
    <name evidence="8" type="ORF">IDH44_05020</name>
</gene>
<evidence type="ECO:0000313" key="9">
    <source>
        <dbReference type="Proteomes" id="UP000621560"/>
    </source>
</evidence>
<evidence type="ECO:0000256" key="1">
    <source>
        <dbReference type="ARBA" id="ARBA00022475"/>
    </source>
</evidence>
<organism evidence="8 9">
    <name type="scientific">Paenibacillus sabuli</name>
    <dbReference type="NCBI Taxonomy" id="2772509"/>
    <lineage>
        <taxon>Bacteria</taxon>
        <taxon>Bacillati</taxon>
        <taxon>Bacillota</taxon>
        <taxon>Bacilli</taxon>
        <taxon>Bacillales</taxon>
        <taxon>Paenibacillaceae</taxon>
        <taxon>Paenibacillus</taxon>
    </lineage>
</organism>
<dbReference type="AlphaFoldDB" id="A0A927BPW5"/>
<dbReference type="Proteomes" id="UP000621560">
    <property type="component" value="Unassembled WGS sequence"/>
</dbReference>
<dbReference type="GO" id="GO:0005886">
    <property type="term" value="C:plasma membrane"/>
    <property type="evidence" value="ECO:0007669"/>
    <property type="project" value="UniProtKB-UniRule"/>
</dbReference>
<dbReference type="PANTHER" id="PTHR30518:SF2">
    <property type="entry name" value="ENDOLYTIC MUREIN TRANSGLYCOSYLASE"/>
    <property type="match status" value="1"/>
</dbReference>
<proteinExistence type="inferred from homology"/>
<comment type="similarity">
    <text evidence="7">Belongs to the transglycosylase MltG family.</text>
</comment>
<evidence type="ECO:0000256" key="4">
    <source>
        <dbReference type="ARBA" id="ARBA00023136"/>
    </source>
</evidence>
<dbReference type="Gene3D" id="3.30.1490.480">
    <property type="entry name" value="Endolytic murein transglycosylase"/>
    <property type="match status" value="2"/>
</dbReference>
<evidence type="ECO:0000313" key="8">
    <source>
        <dbReference type="EMBL" id="MBD2844542.1"/>
    </source>
</evidence>
<dbReference type="Pfam" id="PF02618">
    <property type="entry name" value="YceG"/>
    <property type="match status" value="1"/>
</dbReference>
<evidence type="ECO:0000256" key="7">
    <source>
        <dbReference type="HAMAP-Rule" id="MF_02065"/>
    </source>
</evidence>
<feature type="site" description="Important for catalytic activity" evidence="7">
    <location>
        <position position="219"/>
    </location>
</feature>
<evidence type="ECO:0000256" key="5">
    <source>
        <dbReference type="ARBA" id="ARBA00023239"/>
    </source>
</evidence>
<keyword evidence="6 7" id="KW-0961">Cell wall biogenesis/degradation</keyword>